<sequence>MEIIFSKRFILLILITSSLLTSKIFCADELMMFSLHSKENYNRYSEPNLPQRFGRMTTAKSVPKTLSDLHQPPTHSPPASELLYFVTCQCQEIQNPDQKQPRRLAFKKINGAELKQEK</sequence>
<name>A0ABM0RWT1_GALVR</name>
<dbReference type="Proteomes" id="UP000694923">
    <property type="component" value="Unplaced"/>
</dbReference>
<keyword evidence="5 10" id="KW-0732">Signal</keyword>
<keyword evidence="4" id="KW-0964">Secreted</keyword>
<comment type="similarity">
    <text evidence="2">Belongs to the FARP (FMRFamide related peptide) family.</text>
</comment>
<accession>A0ABM0RWT1</accession>
<keyword evidence="6" id="KW-0027">Amidation</keyword>
<dbReference type="PANTHER" id="PTHR14403:SF6">
    <property type="entry name" value="PRO-FMRFAMIDE-RELATED NEUROPEPTIDE VF"/>
    <property type="match status" value="1"/>
</dbReference>
<comment type="function">
    <text evidence="8">Efficiently inhibits forskolin-induced production of cAMP. Blocks morphine-induced analgesia.</text>
</comment>
<evidence type="ECO:0000256" key="8">
    <source>
        <dbReference type="ARBA" id="ARBA00045318"/>
    </source>
</evidence>
<dbReference type="GO" id="GO:0007218">
    <property type="term" value="P:neuropeptide signaling pathway"/>
    <property type="evidence" value="ECO:0007669"/>
    <property type="project" value="UniProtKB-KW"/>
</dbReference>
<evidence type="ECO:0000313" key="11">
    <source>
        <dbReference type="Proteomes" id="UP000694923"/>
    </source>
</evidence>
<feature type="chain" id="PRO_5047122240" description="Pro-FMRFamide-related neuropeptide VF" evidence="10">
    <location>
        <begin position="27"/>
        <end position="118"/>
    </location>
</feature>
<proteinExistence type="inferred from homology"/>
<comment type="function">
    <text evidence="9">Efficiently inhibits forskolin-induced production of cAMP. Acts as a potent negative regulator of gonadotropin synthesis and secretion. Induces secretion of prolactin.</text>
</comment>
<evidence type="ECO:0000256" key="9">
    <source>
        <dbReference type="ARBA" id="ARBA00046154"/>
    </source>
</evidence>
<organism evidence="11 12">
    <name type="scientific">Galeopterus variegatus</name>
    <name type="common">Malayan flying lemur</name>
    <name type="synonym">Cynocephalus variegatus</name>
    <dbReference type="NCBI Taxonomy" id="482537"/>
    <lineage>
        <taxon>Eukaryota</taxon>
        <taxon>Metazoa</taxon>
        <taxon>Chordata</taxon>
        <taxon>Craniata</taxon>
        <taxon>Vertebrata</taxon>
        <taxon>Euteleostomi</taxon>
        <taxon>Mammalia</taxon>
        <taxon>Eutheria</taxon>
        <taxon>Euarchontoglires</taxon>
        <taxon>Dermoptera</taxon>
        <taxon>Cynocephalidae</taxon>
        <taxon>Galeopterus</taxon>
    </lineage>
</organism>
<evidence type="ECO:0000256" key="3">
    <source>
        <dbReference type="ARBA" id="ARBA00020574"/>
    </source>
</evidence>
<evidence type="ECO:0000256" key="6">
    <source>
        <dbReference type="ARBA" id="ARBA00022815"/>
    </source>
</evidence>
<evidence type="ECO:0000256" key="4">
    <source>
        <dbReference type="ARBA" id="ARBA00022525"/>
    </source>
</evidence>
<evidence type="ECO:0000256" key="5">
    <source>
        <dbReference type="ARBA" id="ARBA00022729"/>
    </source>
</evidence>
<reference evidence="12" key="1">
    <citation type="submission" date="2025-08" db="UniProtKB">
        <authorList>
            <consortium name="RefSeq"/>
        </authorList>
    </citation>
    <scope>IDENTIFICATION</scope>
</reference>
<keyword evidence="7 12" id="KW-0527">Neuropeptide</keyword>
<gene>
    <name evidence="12" type="primary">NPVF</name>
</gene>
<protein>
    <recommendedName>
        <fullName evidence="3">Pro-FMRFamide-related neuropeptide VF</fullName>
    </recommendedName>
</protein>
<keyword evidence="11" id="KW-1185">Reference proteome</keyword>
<dbReference type="PANTHER" id="PTHR14403">
    <property type="entry name" value="RFAMIDE PEPTIDE GONADOTROPIN INHIBITORY HORMONE"/>
    <property type="match status" value="1"/>
</dbReference>
<evidence type="ECO:0000256" key="10">
    <source>
        <dbReference type="SAM" id="SignalP"/>
    </source>
</evidence>
<dbReference type="InterPro" id="IPR026297">
    <property type="entry name" value="FMRFamide-related/fGRP"/>
</dbReference>
<feature type="signal peptide" evidence="10">
    <location>
        <begin position="1"/>
        <end position="26"/>
    </location>
</feature>
<evidence type="ECO:0000256" key="1">
    <source>
        <dbReference type="ARBA" id="ARBA00004613"/>
    </source>
</evidence>
<evidence type="ECO:0000313" key="12">
    <source>
        <dbReference type="RefSeq" id="XP_008585072.1"/>
    </source>
</evidence>
<comment type="subcellular location">
    <subcellularLocation>
        <location evidence="1">Secreted</location>
    </subcellularLocation>
</comment>
<dbReference type="GeneID" id="103602453"/>
<dbReference type="RefSeq" id="XP_008585072.1">
    <property type="nucleotide sequence ID" value="XM_008586850.1"/>
</dbReference>
<evidence type="ECO:0000256" key="2">
    <source>
        <dbReference type="ARBA" id="ARBA00006356"/>
    </source>
</evidence>
<evidence type="ECO:0000256" key="7">
    <source>
        <dbReference type="ARBA" id="ARBA00023320"/>
    </source>
</evidence>